<dbReference type="InterPro" id="IPR050272">
    <property type="entry name" value="Isochorismatase-like_hydrls"/>
</dbReference>
<keyword evidence="4" id="KW-1185">Reference proteome</keyword>
<evidence type="ECO:0000313" key="4">
    <source>
        <dbReference type="Proteomes" id="UP001428817"/>
    </source>
</evidence>
<proteinExistence type="predicted"/>
<name>A0ABP9RFY8_9PSEU</name>
<keyword evidence="1 3" id="KW-0378">Hydrolase</keyword>
<dbReference type="InterPro" id="IPR036380">
    <property type="entry name" value="Isochorismatase-like_sf"/>
</dbReference>
<dbReference type="RefSeq" id="WP_185065736.1">
    <property type="nucleotide sequence ID" value="NZ_BAABJP010000068.1"/>
</dbReference>
<dbReference type="InterPro" id="IPR000868">
    <property type="entry name" value="Isochorismatase-like_dom"/>
</dbReference>
<dbReference type="CDD" id="cd00431">
    <property type="entry name" value="cysteine_hydrolases"/>
    <property type="match status" value="1"/>
</dbReference>
<accession>A0ABP9RFY8</accession>
<dbReference type="SUPFAM" id="SSF52499">
    <property type="entry name" value="Isochorismatase-like hydrolases"/>
    <property type="match status" value="1"/>
</dbReference>
<dbReference type="PANTHER" id="PTHR43540:SF6">
    <property type="entry name" value="ISOCHORISMATASE-LIKE DOMAIN-CONTAINING PROTEIN"/>
    <property type="match status" value="1"/>
</dbReference>
<evidence type="ECO:0000259" key="2">
    <source>
        <dbReference type="Pfam" id="PF00857"/>
    </source>
</evidence>
<dbReference type="EMBL" id="BAABJP010000068">
    <property type="protein sequence ID" value="GAA5176276.1"/>
    <property type="molecule type" value="Genomic_DNA"/>
</dbReference>
<evidence type="ECO:0000256" key="1">
    <source>
        <dbReference type="ARBA" id="ARBA00022801"/>
    </source>
</evidence>
<organism evidence="3 4">
    <name type="scientific">Pseudonocardia eucalypti</name>
    <dbReference type="NCBI Taxonomy" id="648755"/>
    <lineage>
        <taxon>Bacteria</taxon>
        <taxon>Bacillati</taxon>
        <taxon>Actinomycetota</taxon>
        <taxon>Actinomycetes</taxon>
        <taxon>Pseudonocardiales</taxon>
        <taxon>Pseudonocardiaceae</taxon>
        <taxon>Pseudonocardia</taxon>
    </lineage>
</organism>
<feature type="domain" description="Isochorismatase-like" evidence="2">
    <location>
        <begin position="21"/>
        <end position="212"/>
    </location>
</feature>
<evidence type="ECO:0000313" key="3">
    <source>
        <dbReference type="EMBL" id="GAA5176276.1"/>
    </source>
</evidence>
<sequence length="222" mass="24178">MAERHMMAVSDRELPFHPDRAALLVIDMTNDFVAGGAPYECAAARALIPRINRLIGLARDRGLPVVYTTQVHRADGADLGMVRYLHPITASGAALVEGTEGVRVHPDVDFREDRDELLVKRRYSAFHGTDLEESLRARGVDSVIVTGVATHSCCEATARDALFRDFAVFFVADATATVGLADAGWGEFTPEQVQRFALTDIAHFIGRVGDTDELAALLESGR</sequence>
<dbReference type="GO" id="GO:0016787">
    <property type="term" value="F:hydrolase activity"/>
    <property type="evidence" value="ECO:0007669"/>
    <property type="project" value="UniProtKB-KW"/>
</dbReference>
<comment type="caution">
    <text evidence="3">The sequence shown here is derived from an EMBL/GenBank/DDBJ whole genome shotgun (WGS) entry which is preliminary data.</text>
</comment>
<reference evidence="4" key="1">
    <citation type="journal article" date="2019" name="Int. J. Syst. Evol. Microbiol.">
        <title>The Global Catalogue of Microorganisms (GCM) 10K type strain sequencing project: providing services to taxonomists for standard genome sequencing and annotation.</title>
        <authorList>
            <consortium name="The Broad Institute Genomics Platform"/>
            <consortium name="The Broad Institute Genome Sequencing Center for Infectious Disease"/>
            <person name="Wu L."/>
            <person name="Ma J."/>
        </authorList>
    </citation>
    <scope>NUCLEOTIDE SEQUENCE [LARGE SCALE GENOMIC DNA]</scope>
    <source>
        <strain evidence="4">JCM 18303</strain>
    </source>
</reference>
<gene>
    <name evidence="3" type="ORF">GCM10023321_84270</name>
</gene>
<dbReference type="Proteomes" id="UP001428817">
    <property type="component" value="Unassembled WGS sequence"/>
</dbReference>
<dbReference type="Gene3D" id="3.40.50.850">
    <property type="entry name" value="Isochorismatase-like"/>
    <property type="match status" value="1"/>
</dbReference>
<dbReference type="Pfam" id="PF00857">
    <property type="entry name" value="Isochorismatase"/>
    <property type="match status" value="1"/>
</dbReference>
<protein>
    <submittedName>
        <fullName evidence="3">Cysteine hydrolase</fullName>
    </submittedName>
</protein>
<dbReference type="PANTHER" id="PTHR43540">
    <property type="entry name" value="PEROXYUREIDOACRYLATE/UREIDOACRYLATE AMIDOHYDROLASE-RELATED"/>
    <property type="match status" value="1"/>
</dbReference>